<dbReference type="Proteomes" id="UP000521872">
    <property type="component" value="Unassembled WGS sequence"/>
</dbReference>
<gene>
    <name evidence="2" type="ORF">D9613_009448</name>
</gene>
<feature type="region of interest" description="Disordered" evidence="1">
    <location>
        <begin position="122"/>
        <end position="172"/>
    </location>
</feature>
<feature type="compositionally biased region" description="Low complexity" evidence="1">
    <location>
        <begin position="429"/>
        <end position="441"/>
    </location>
</feature>
<dbReference type="EMBL" id="JAACJL010000002">
    <property type="protein sequence ID" value="KAF4622089.1"/>
    <property type="molecule type" value="Genomic_DNA"/>
</dbReference>
<reference evidence="2 3" key="1">
    <citation type="submission" date="2019-12" db="EMBL/GenBank/DDBJ databases">
        <authorList>
            <person name="Floudas D."/>
            <person name="Bentzer J."/>
            <person name="Ahren D."/>
            <person name="Johansson T."/>
            <person name="Persson P."/>
            <person name="Tunlid A."/>
        </authorList>
    </citation>
    <scope>NUCLEOTIDE SEQUENCE [LARGE SCALE GENOMIC DNA]</scope>
    <source>
        <strain evidence="2 3">CBS 102.39</strain>
    </source>
</reference>
<feature type="compositionally biased region" description="Low complexity" evidence="1">
    <location>
        <begin position="577"/>
        <end position="608"/>
    </location>
</feature>
<feature type="compositionally biased region" description="Low complexity" evidence="1">
    <location>
        <begin position="195"/>
        <end position="205"/>
    </location>
</feature>
<feature type="compositionally biased region" description="Polar residues" evidence="1">
    <location>
        <begin position="738"/>
        <end position="750"/>
    </location>
</feature>
<sequence>MDTSFVFPRPQAPIPRPSLAHNKLNSSGSGSSTAAAADTTSRESSALRASVLDAALELGLGSNSVVANWMFSNTLEEEPEEVEAYSFAHGRSVLSCASDRPFLHLKVYLSFLPTDPVSSPGLTYGSSATSDESSFSALTTPSSSTHSSSAAASSSKFQQPLHAMNTRPGGANGFLMGIEEEESKAITFPETLVPQRPTTPAATTTRKLKKKQKGDGGYESDGGYLSEGGKKKDKKEKGVAFPSVETEKEAKKRAKQEKKELLEEERQRKKSLTKASKKAAADSKDYDTDGGGMSFGLGKSKSKKKSSSSKAASEDMGYETDGGVKKSKTRFFKLSNKGSTRPDLSGVLKGSSNGGSADVVPAVPAIPKEVVSLPIAERFATTLMSSLSQESSHLLSPTPTESEGFGDRSTAATPVPSGFQSFSPIPASNTPNTTYPNYNTPYPTPRSRGPIPFPTSADDRVSSASQGTTTTTSSGSGSSHGRSAAAALEYTYKHHGNTNGSGSGSQSTLHSPQAEQRPFSPPMPMSPPPSGSLKPPMSMPNSRSVSPAMTSIRSRSPMPSSPLPALFPPSSMPPSPNTATHATSSSSPIAATSPTTITAPSNTTTTTPPVVPLNVKKGGGMRLKPSLENIGRSLRSHLPGGSSSNSNAVSPISPVSPYATVQSPTRALSPTQQRIYISPPNTAVPPLDAYAQEEDEDEPSRLTIVPPSPGPSSYNQNQNYIVPSPRMSGLPRSPSPNPNARYSQANNGGQRLSGLPPSPNVLAYYDIPPPSPPPVGPLPSVPVPQAGGYSASASAPVSPRLSPMPNTSSASSSSSSFQNNTNQDVNSFLTNPHQFPSAEVLRQRVIDRTPRAPVVPAEYVSIQRGKESPFPKRPVLGVKPVPRRYEGLSYGQEGMGVGGNVGAARYRDGNGNGEDEEWERRRGKEAGMMEKERREKKAGKSTRFREAPSWIPGRPGEERGGGYDEQEDQEDGCGGVQVQVQEEVEEDGEDREEVEDEEDGKDILDALDGFVDRSEESFEQRERERGGRALGRSRSFEALRSGGDDDGGSPVVVLENMEDEEDLPPARPRIKSPPPSDPASTLLSTSITPAPFPRSSAYTYASEYTYEGDDRTTIGNRSSRWSAGSVYSRASILDEDESGRTRERLLREVEALMAKQRGRGARQEGEVPPVPRLPDAYNMNVNVNGGGAGVERGWNRF</sequence>
<dbReference type="PANTHER" id="PTHR48125">
    <property type="entry name" value="LP07818P1"/>
    <property type="match status" value="1"/>
</dbReference>
<feature type="compositionally biased region" description="Basic and acidic residues" evidence="1">
    <location>
        <begin position="257"/>
        <end position="267"/>
    </location>
</feature>
<feature type="compositionally biased region" description="Acidic residues" evidence="1">
    <location>
        <begin position="982"/>
        <end position="1000"/>
    </location>
</feature>
<feature type="compositionally biased region" description="Low complexity" evidence="1">
    <location>
        <begin position="126"/>
        <end position="155"/>
    </location>
</feature>
<dbReference type="PANTHER" id="PTHR48125:SF10">
    <property type="entry name" value="OS12G0136300 PROTEIN"/>
    <property type="match status" value="1"/>
</dbReference>
<feature type="compositionally biased region" description="Pro residues" evidence="1">
    <location>
        <begin position="1065"/>
        <end position="1077"/>
    </location>
</feature>
<feature type="compositionally biased region" description="Polar residues" evidence="1">
    <location>
        <begin position="711"/>
        <end position="721"/>
    </location>
</feature>
<feature type="region of interest" description="Disordered" evidence="1">
    <location>
        <begin position="334"/>
        <end position="360"/>
    </location>
</feature>
<keyword evidence="3" id="KW-1185">Reference proteome</keyword>
<feature type="compositionally biased region" description="Low complexity" evidence="1">
    <location>
        <begin position="26"/>
        <end position="40"/>
    </location>
</feature>
<feature type="compositionally biased region" description="Low complexity" evidence="1">
    <location>
        <begin position="639"/>
        <end position="657"/>
    </location>
</feature>
<proteinExistence type="predicted"/>
<feature type="region of interest" description="Disordered" evidence="1">
    <location>
        <begin position="187"/>
        <end position="322"/>
    </location>
</feature>
<protein>
    <submittedName>
        <fullName evidence="2">Uncharacterized protein</fullName>
    </submittedName>
</protein>
<evidence type="ECO:0000313" key="3">
    <source>
        <dbReference type="Proteomes" id="UP000521872"/>
    </source>
</evidence>
<feature type="region of interest" description="Disordered" evidence="1">
    <location>
        <begin position="1"/>
        <end position="40"/>
    </location>
</feature>
<evidence type="ECO:0000256" key="1">
    <source>
        <dbReference type="SAM" id="MobiDB-lite"/>
    </source>
</evidence>
<feature type="compositionally biased region" description="Polar residues" evidence="1">
    <location>
        <begin position="418"/>
        <end position="428"/>
    </location>
</feature>
<feature type="compositionally biased region" description="Basic and acidic residues" evidence="1">
    <location>
        <begin position="1010"/>
        <end position="1027"/>
    </location>
</feature>
<feature type="compositionally biased region" description="Low complexity" evidence="1">
    <location>
        <begin position="531"/>
        <end position="540"/>
    </location>
</feature>
<feature type="compositionally biased region" description="Pro residues" evidence="1">
    <location>
        <begin position="519"/>
        <end position="530"/>
    </location>
</feature>
<organism evidence="2 3">
    <name type="scientific">Agrocybe pediades</name>
    <dbReference type="NCBI Taxonomy" id="84607"/>
    <lineage>
        <taxon>Eukaryota</taxon>
        <taxon>Fungi</taxon>
        <taxon>Dikarya</taxon>
        <taxon>Basidiomycota</taxon>
        <taxon>Agaricomycotina</taxon>
        <taxon>Agaricomycetes</taxon>
        <taxon>Agaricomycetidae</taxon>
        <taxon>Agaricales</taxon>
        <taxon>Agaricineae</taxon>
        <taxon>Strophariaceae</taxon>
        <taxon>Agrocybe</taxon>
    </lineage>
</organism>
<dbReference type="AlphaFoldDB" id="A0A8H4R4C6"/>
<feature type="region of interest" description="Disordered" evidence="1">
    <location>
        <begin position="889"/>
        <end position="1094"/>
    </location>
</feature>
<name>A0A8H4R4C6_9AGAR</name>
<feature type="region of interest" description="Disordered" evidence="1">
    <location>
        <begin position="386"/>
        <end position="831"/>
    </location>
</feature>
<feature type="compositionally biased region" description="Polar residues" evidence="1">
    <location>
        <begin position="817"/>
        <end position="831"/>
    </location>
</feature>
<feature type="compositionally biased region" description="Low complexity" evidence="1">
    <location>
        <begin position="462"/>
        <end position="487"/>
    </location>
</feature>
<feature type="compositionally biased region" description="Polar residues" evidence="1">
    <location>
        <begin position="659"/>
        <end position="681"/>
    </location>
</feature>
<feature type="compositionally biased region" description="Low complexity" evidence="1">
    <location>
        <begin position="497"/>
        <end position="508"/>
    </location>
</feature>
<evidence type="ECO:0000313" key="2">
    <source>
        <dbReference type="EMBL" id="KAF4622089.1"/>
    </source>
</evidence>
<feature type="compositionally biased region" description="Basic residues" evidence="1">
    <location>
        <begin position="268"/>
        <end position="277"/>
    </location>
</feature>
<feature type="compositionally biased region" description="Basic and acidic residues" evidence="1">
    <location>
        <begin position="918"/>
        <end position="935"/>
    </location>
</feature>
<feature type="compositionally biased region" description="Low complexity" evidence="1">
    <location>
        <begin position="386"/>
        <end position="396"/>
    </location>
</feature>
<feature type="compositionally biased region" description="Polar residues" evidence="1">
    <location>
        <begin position="1078"/>
        <end position="1088"/>
    </location>
</feature>
<accession>A0A8H4R4C6</accession>
<feature type="compositionally biased region" description="Pro residues" evidence="1">
    <location>
        <begin position="559"/>
        <end position="576"/>
    </location>
</feature>
<feature type="compositionally biased region" description="Pro residues" evidence="1">
    <location>
        <begin position="767"/>
        <end position="782"/>
    </location>
</feature>
<comment type="caution">
    <text evidence="2">The sequence shown here is derived from an EMBL/GenBank/DDBJ whole genome shotgun (WGS) entry which is preliminary data.</text>
</comment>